<accession>A0A511V4L6</accession>
<dbReference type="RefSeq" id="WP_111154046.1">
    <property type="nucleotide sequence ID" value="NZ_BJXX01000056.1"/>
</dbReference>
<dbReference type="Proteomes" id="UP000321157">
    <property type="component" value="Unassembled WGS sequence"/>
</dbReference>
<proteinExistence type="predicted"/>
<dbReference type="EMBL" id="BJXX01000056">
    <property type="protein sequence ID" value="GEN33867.1"/>
    <property type="molecule type" value="Genomic_DNA"/>
</dbReference>
<comment type="caution">
    <text evidence="1">The sequence shown here is derived from an EMBL/GenBank/DDBJ whole genome shotgun (WGS) entry which is preliminary data.</text>
</comment>
<protein>
    <submittedName>
        <fullName evidence="1">Uncharacterized protein</fullName>
    </submittedName>
</protein>
<evidence type="ECO:0000313" key="2">
    <source>
        <dbReference type="Proteomes" id="UP000321157"/>
    </source>
</evidence>
<organism evidence="1 2">
    <name type="scientific">Aneurinibacillus danicus</name>
    <dbReference type="NCBI Taxonomy" id="267746"/>
    <lineage>
        <taxon>Bacteria</taxon>
        <taxon>Bacillati</taxon>
        <taxon>Bacillota</taxon>
        <taxon>Bacilli</taxon>
        <taxon>Bacillales</taxon>
        <taxon>Paenibacillaceae</taxon>
        <taxon>Aneurinibacillus group</taxon>
        <taxon>Aneurinibacillus</taxon>
    </lineage>
</organism>
<evidence type="ECO:0000313" key="1">
    <source>
        <dbReference type="EMBL" id="GEN33867.1"/>
    </source>
</evidence>
<name>A0A511V4L6_9BACL</name>
<reference evidence="1 2" key="1">
    <citation type="submission" date="2019-07" db="EMBL/GenBank/DDBJ databases">
        <title>Whole genome shotgun sequence of Aneurinibacillus danicus NBRC 102444.</title>
        <authorList>
            <person name="Hosoyama A."/>
            <person name="Uohara A."/>
            <person name="Ohji S."/>
            <person name="Ichikawa N."/>
        </authorList>
    </citation>
    <scope>NUCLEOTIDE SEQUENCE [LARGE SCALE GENOMIC DNA]</scope>
    <source>
        <strain evidence="1 2">NBRC 102444</strain>
    </source>
</reference>
<gene>
    <name evidence="1" type="ORF">ADA01nite_13270</name>
</gene>
<keyword evidence="2" id="KW-1185">Reference proteome</keyword>
<dbReference type="AlphaFoldDB" id="A0A511V4L6"/>
<sequence length="142" mass="15342">MPLNGQNTFSPTVTEYDAQTPVVYTVYNEVHQVLLNNTVFLKTLADAINAEVQAAREGKASLLANLQSIRLALQSGSANFGGTTGTTITHNLGTTNFRVSITPTANPDGYLGEVWVVKSANTMTIFNSGDFRGAFDYQIYSN</sequence>
<dbReference type="OrthoDB" id="1807017at2"/>